<evidence type="ECO:0000313" key="2">
    <source>
        <dbReference type="Proteomes" id="UP001357485"/>
    </source>
</evidence>
<reference evidence="1 2" key="1">
    <citation type="submission" date="2023-08" db="EMBL/GenBank/DDBJ databases">
        <title>Black Yeasts Isolated from many extreme environments.</title>
        <authorList>
            <person name="Coleine C."/>
            <person name="Stajich J.E."/>
            <person name="Selbmann L."/>
        </authorList>
    </citation>
    <scope>NUCLEOTIDE SEQUENCE [LARGE SCALE GENOMIC DNA]</scope>
    <source>
        <strain evidence="1 2">CCFEE 536</strain>
    </source>
</reference>
<comment type="caution">
    <text evidence="1">The sequence shown here is derived from an EMBL/GenBank/DDBJ whole genome shotgun (WGS) entry which is preliminary data.</text>
</comment>
<feature type="non-terminal residue" evidence="1">
    <location>
        <position position="1"/>
    </location>
</feature>
<dbReference type="EMBL" id="JAVRRA010027990">
    <property type="protein sequence ID" value="KAK5047606.1"/>
    <property type="molecule type" value="Genomic_DNA"/>
</dbReference>
<sequence>PTTDPAVLHVNAADDAGLLPNEASWIQAVPDSCGVWWGRILTTTKPMERPGMTHRSRHWMS</sequence>
<accession>A0ABR0IUK7</accession>
<dbReference type="Proteomes" id="UP001357485">
    <property type="component" value="Unassembled WGS sequence"/>
</dbReference>
<gene>
    <name evidence="1" type="ORF">LTR16_011133</name>
</gene>
<proteinExistence type="predicted"/>
<keyword evidence="2" id="KW-1185">Reference proteome</keyword>
<protein>
    <submittedName>
        <fullName evidence="1">Uncharacterized protein</fullName>
    </submittedName>
</protein>
<organism evidence="1 2">
    <name type="scientific">Cryomyces antarcticus</name>
    <dbReference type="NCBI Taxonomy" id="329879"/>
    <lineage>
        <taxon>Eukaryota</taxon>
        <taxon>Fungi</taxon>
        <taxon>Dikarya</taxon>
        <taxon>Ascomycota</taxon>
        <taxon>Pezizomycotina</taxon>
        <taxon>Dothideomycetes</taxon>
        <taxon>Dothideomycetes incertae sedis</taxon>
        <taxon>Cryomyces</taxon>
    </lineage>
</organism>
<evidence type="ECO:0000313" key="1">
    <source>
        <dbReference type="EMBL" id="KAK5047606.1"/>
    </source>
</evidence>
<name>A0ABR0IUK7_9PEZI</name>